<comment type="subcellular location">
    <subcellularLocation>
        <location evidence="6">Cell membrane</location>
        <topology evidence="6">Multi-pass membrane protein</topology>
    </subcellularLocation>
    <subcellularLocation>
        <location evidence="1">Membrane</location>
    </subcellularLocation>
</comment>
<protein>
    <recommendedName>
        <fullName evidence="6">SURF1-like protein</fullName>
    </recommendedName>
</protein>
<sequence length="228" mass="24875">MTIKLFKNLPLGLTIAVGLALAVLIGLGTWQLQRLHWKQQLLADLERTRQLPPVAAETLLNRGGEVAWRQVTLPCPVDPQKVVYMHGIKEGVAGFHVLTLCPLGKDAIVADLGFATTKGPLDWPSSLSLTGRLRPYEAPNGFTPPNDAKSGNWYSRNVTDLSNQWNAKLRGDYFIAASQPVGSGVTPVNAAANLPNRHLEYALTWYGLAVALIGVYIAVLYQRARKGI</sequence>
<dbReference type="Pfam" id="PF02104">
    <property type="entry name" value="SURF1"/>
    <property type="match status" value="1"/>
</dbReference>
<comment type="caution">
    <text evidence="7">The sequence shown here is derived from an EMBL/GenBank/DDBJ whole genome shotgun (WGS) entry which is preliminary data.</text>
</comment>
<keyword evidence="4 6" id="KW-1133">Transmembrane helix</keyword>
<dbReference type="Proteomes" id="UP001214854">
    <property type="component" value="Unassembled WGS sequence"/>
</dbReference>
<dbReference type="InterPro" id="IPR002994">
    <property type="entry name" value="Surf1/Shy1"/>
</dbReference>
<dbReference type="PANTHER" id="PTHR23427">
    <property type="entry name" value="SURFEIT LOCUS PROTEIN"/>
    <property type="match status" value="1"/>
</dbReference>
<keyword evidence="8" id="KW-1185">Reference proteome</keyword>
<evidence type="ECO:0000256" key="4">
    <source>
        <dbReference type="ARBA" id="ARBA00022989"/>
    </source>
</evidence>
<keyword evidence="3 6" id="KW-0812">Transmembrane</keyword>
<evidence type="ECO:0000256" key="6">
    <source>
        <dbReference type="RuleBase" id="RU363076"/>
    </source>
</evidence>
<comment type="similarity">
    <text evidence="2 6">Belongs to the SURF1 family.</text>
</comment>
<dbReference type="CDD" id="cd06662">
    <property type="entry name" value="SURF1"/>
    <property type="match status" value="1"/>
</dbReference>
<evidence type="ECO:0000313" key="7">
    <source>
        <dbReference type="EMBL" id="MDC7685214.1"/>
    </source>
</evidence>
<accession>A0ABT5HYR3</accession>
<evidence type="ECO:0000313" key="8">
    <source>
        <dbReference type="Proteomes" id="UP001214854"/>
    </source>
</evidence>
<feature type="transmembrane region" description="Helical" evidence="6">
    <location>
        <begin position="203"/>
        <end position="221"/>
    </location>
</feature>
<dbReference type="EMBL" id="JAQQKX010000024">
    <property type="protein sequence ID" value="MDC7685214.1"/>
    <property type="molecule type" value="Genomic_DNA"/>
</dbReference>
<keyword evidence="5 6" id="KW-0472">Membrane</keyword>
<evidence type="ECO:0000256" key="3">
    <source>
        <dbReference type="ARBA" id="ARBA00022692"/>
    </source>
</evidence>
<dbReference type="PANTHER" id="PTHR23427:SF2">
    <property type="entry name" value="SURFEIT LOCUS PROTEIN 1"/>
    <property type="match status" value="1"/>
</dbReference>
<evidence type="ECO:0000256" key="5">
    <source>
        <dbReference type="ARBA" id="ARBA00023136"/>
    </source>
</evidence>
<evidence type="ECO:0000256" key="2">
    <source>
        <dbReference type="ARBA" id="ARBA00007165"/>
    </source>
</evidence>
<organism evidence="7 8">
    <name type="scientific">Asticcacaulis aquaticus</name>
    <dbReference type="NCBI Taxonomy" id="2984212"/>
    <lineage>
        <taxon>Bacteria</taxon>
        <taxon>Pseudomonadati</taxon>
        <taxon>Pseudomonadota</taxon>
        <taxon>Alphaproteobacteria</taxon>
        <taxon>Caulobacterales</taxon>
        <taxon>Caulobacteraceae</taxon>
        <taxon>Asticcacaulis</taxon>
    </lineage>
</organism>
<feature type="transmembrane region" description="Helical" evidence="6">
    <location>
        <begin position="12"/>
        <end position="32"/>
    </location>
</feature>
<proteinExistence type="inferred from homology"/>
<keyword evidence="6" id="KW-1003">Cell membrane</keyword>
<name>A0ABT5HYR3_9CAUL</name>
<dbReference type="InterPro" id="IPR045214">
    <property type="entry name" value="Surf1/Surf4"/>
</dbReference>
<dbReference type="RefSeq" id="WP_272749718.1">
    <property type="nucleotide sequence ID" value="NZ_JAQQKX010000024.1"/>
</dbReference>
<dbReference type="PROSITE" id="PS50895">
    <property type="entry name" value="SURF1"/>
    <property type="match status" value="1"/>
</dbReference>
<reference evidence="7 8" key="1">
    <citation type="submission" date="2023-01" db="EMBL/GenBank/DDBJ databases">
        <title>Novel species of the genus Asticcacaulis isolated from rivers.</title>
        <authorList>
            <person name="Lu H."/>
        </authorList>
    </citation>
    <scope>NUCLEOTIDE SEQUENCE [LARGE SCALE GENOMIC DNA]</scope>
    <source>
        <strain evidence="7 8">BYS171W</strain>
    </source>
</reference>
<gene>
    <name evidence="7" type="ORF">PQU92_18175</name>
</gene>
<evidence type="ECO:0000256" key="1">
    <source>
        <dbReference type="ARBA" id="ARBA00004370"/>
    </source>
</evidence>